<dbReference type="EMBL" id="JARBHB010000005">
    <property type="protein sequence ID" value="KAJ8883598.1"/>
    <property type="molecule type" value="Genomic_DNA"/>
</dbReference>
<feature type="compositionally biased region" description="Basic and acidic residues" evidence="1">
    <location>
        <begin position="384"/>
        <end position="397"/>
    </location>
</feature>
<evidence type="ECO:0000256" key="1">
    <source>
        <dbReference type="SAM" id="MobiDB-lite"/>
    </source>
</evidence>
<evidence type="ECO:0000313" key="3">
    <source>
        <dbReference type="Proteomes" id="UP001159363"/>
    </source>
</evidence>
<feature type="compositionally biased region" description="Polar residues" evidence="1">
    <location>
        <begin position="399"/>
        <end position="411"/>
    </location>
</feature>
<feature type="region of interest" description="Disordered" evidence="1">
    <location>
        <begin position="364"/>
        <end position="424"/>
    </location>
</feature>
<feature type="compositionally biased region" description="Gly residues" evidence="1">
    <location>
        <begin position="366"/>
        <end position="377"/>
    </location>
</feature>
<organism evidence="2 3">
    <name type="scientific">Dryococelus australis</name>
    <dbReference type="NCBI Taxonomy" id="614101"/>
    <lineage>
        <taxon>Eukaryota</taxon>
        <taxon>Metazoa</taxon>
        <taxon>Ecdysozoa</taxon>
        <taxon>Arthropoda</taxon>
        <taxon>Hexapoda</taxon>
        <taxon>Insecta</taxon>
        <taxon>Pterygota</taxon>
        <taxon>Neoptera</taxon>
        <taxon>Polyneoptera</taxon>
        <taxon>Phasmatodea</taxon>
        <taxon>Verophasmatodea</taxon>
        <taxon>Anareolatae</taxon>
        <taxon>Phasmatidae</taxon>
        <taxon>Eurycanthinae</taxon>
        <taxon>Dryococelus</taxon>
    </lineage>
</organism>
<accession>A0ABQ9HHZ8</accession>
<gene>
    <name evidence="2" type="ORF">PR048_015442</name>
</gene>
<sequence>MKREGETGDPLENLPTSGIVRHDSHVRKCGVTRPGIEPGSPCWEASRKNLSATAKRVRFPAGPLQHFRTWESCRTKPQVGGFSRGFPVAPALAFRRCYILGSQDLDLTTSSTFVNTNCGERKCQQRPPLDDLKQRQCCGRRRLEGSRTRTAHISPSRHFTLSKDLPPPIPPGAVDCKKIVEGVGVGVGVEKGTPGFPVIVMTQNKDLRDATITVMDARSVNSFMRWSMAATSITYSRYFVVTLDCICSFPRSVTHMSLGTPFKGLILNFPTLQFLALPEEDLAVHAYVFNPIEAHLAPSPHPRSYNFPKSLKQDTRLGGRGATWLSGKPFKDMTNAHRKTFPRHLRRGARSHRESAVIGLRQKMEGVGGGGGEGGVGCTSAVNPEREETGKTLEKGRRQTASSGTITTSENPGAIPPGIQPGSPNWEVINLTATPSWLRQN</sequence>
<protein>
    <submittedName>
        <fullName evidence="2">Uncharacterized protein</fullName>
    </submittedName>
</protein>
<comment type="caution">
    <text evidence="2">The sequence shown here is derived from an EMBL/GenBank/DDBJ whole genome shotgun (WGS) entry which is preliminary data.</text>
</comment>
<name>A0ABQ9HHZ8_9NEOP</name>
<dbReference type="Proteomes" id="UP001159363">
    <property type="component" value="Chromosome 4"/>
</dbReference>
<keyword evidence="3" id="KW-1185">Reference proteome</keyword>
<proteinExistence type="predicted"/>
<evidence type="ECO:0000313" key="2">
    <source>
        <dbReference type="EMBL" id="KAJ8883598.1"/>
    </source>
</evidence>
<reference evidence="2 3" key="1">
    <citation type="submission" date="2023-02" db="EMBL/GenBank/DDBJ databases">
        <title>LHISI_Scaffold_Assembly.</title>
        <authorList>
            <person name="Stuart O.P."/>
            <person name="Cleave R."/>
            <person name="Magrath M.J.L."/>
            <person name="Mikheyev A.S."/>
        </authorList>
    </citation>
    <scope>NUCLEOTIDE SEQUENCE [LARGE SCALE GENOMIC DNA]</scope>
    <source>
        <strain evidence="2">Daus_M_001</strain>
        <tissue evidence="2">Leg muscle</tissue>
    </source>
</reference>